<reference evidence="1 2" key="1">
    <citation type="journal article" date="2008" name="Nature">
        <title>The genome of the model beetle and pest Tribolium castaneum.</title>
        <authorList>
            <consortium name="Tribolium Genome Sequencing Consortium"/>
            <person name="Richards S."/>
            <person name="Gibbs R.A."/>
            <person name="Weinstock G.M."/>
            <person name="Brown S.J."/>
            <person name="Denell R."/>
            <person name="Beeman R.W."/>
            <person name="Gibbs R."/>
            <person name="Beeman R.W."/>
            <person name="Brown S.J."/>
            <person name="Bucher G."/>
            <person name="Friedrich M."/>
            <person name="Grimmelikhuijzen C.J."/>
            <person name="Klingler M."/>
            <person name="Lorenzen M."/>
            <person name="Richards S."/>
            <person name="Roth S."/>
            <person name="Schroder R."/>
            <person name="Tautz D."/>
            <person name="Zdobnov E.M."/>
            <person name="Muzny D."/>
            <person name="Gibbs R.A."/>
            <person name="Weinstock G.M."/>
            <person name="Attaway T."/>
            <person name="Bell S."/>
            <person name="Buhay C.J."/>
            <person name="Chandrabose M.N."/>
            <person name="Chavez D."/>
            <person name="Clerk-Blankenburg K.P."/>
            <person name="Cree A."/>
            <person name="Dao M."/>
            <person name="Davis C."/>
            <person name="Chacko J."/>
            <person name="Dinh H."/>
            <person name="Dugan-Rocha S."/>
            <person name="Fowler G."/>
            <person name="Garner T.T."/>
            <person name="Garnes J."/>
            <person name="Gnirke A."/>
            <person name="Hawes A."/>
            <person name="Hernandez J."/>
            <person name="Hines S."/>
            <person name="Holder M."/>
            <person name="Hume J."/>
            <person name="Jhangiani S.N."/>
            <person name="Joshi V."/>
            <person name="Khan Z.M."/>
            <person name="Jackson L."/>
            <person name="Kovar C."/>
            <person name="Kowis A."/>
            <person name="Lee S."/>
            <person name="Lewis L.R."/>
            <person name="Margolis J."/>
            <person name="Morgan M."/>
            <person name="Nazareth L.V."/>
            <person name="Nguyen N."/>
            <person name="Okwuonu G."/>
            <person name="Parker D."/>
            <person name="Richards S."/>
            <person name="Ruiz S.J."/>
            <person name="Santibanez J."/>
            <person name="Savard J."/>
            <person name="Scherer S.E."/>
            <person name="Schneider B."/>
            <person name="Sodergren E."/>
            <person name="Tautz D."/>
            <person name="Vattahil S."/>
            <person name="Villasana D."/>
            <person name="White C.S."/>
            <person name="Wright R."/>
            <person name="Park Y."/>
            <person name="Beeman R.W."/>
            <person name="Lord J."/>
            <person name="Oppert B."/>
            <person name="Lorenzen M."/>
            <person name="Brown S."/>
            <person name="Wang L."/>
            <person name="Savard J."/>
            <person name="Tautz D."/>
            <person name="Richards S."/>
            <person name="Weinstock G."/>
            <person name="Gibbs R.A."/>
            <person name="Liu Y."/>
            <person name="Worley K."/>
            <person name="Weinstock G."/>
            <person name="Elsik C.G."/>
            <person name="Reese J.T."/>
            <person name="Elhaik E."/>
            <person name="Landan G."/>
            <person name="Graur D."/>
            <person name="Arensburger P."/>
            <person name="Atkinson P."/>
            <person name="Beeman R.W."/>
            <person name="Beidler J."/>
            <person name="Brown S.J."/>
            <person name="Demuth J.P."/>
            <person name="Drury D.W."/>
            <person name="Du Y.Z."/>
            <person name="Fujiwara H."/>
            <person name="Lorenzen M."/>
            <person name="Maselli V."/>
            <person name="Osanai M."/>
            <person name="Park Y."/>
            <person name="Robertson H.M."/>
            <person name="Tu Z."/>
            <person name="Wang J.J."/>
            <person name="Wang S."/>
            <person name="Richards S."/>
            <person name="Song H."/>
            <person name="Zhang L."/>
            <person name="Sodergren E."/>
            <person name="Werner D."/>
            <person name="Stanke M."/>
            <person name="Morgenstern B."/>
            <person name="Solovyev V."/>
            <person name="Kosarev P."/>
            <person name="Brown G."/>
            <person name="Chen H.C."/>
            <person name="Ermolaeva O."/>
            <person name="Hlavina W."/>
            <person name="Kapustin Y."/>
            <person name="Kiryutin B."/>
            <person name="Kitts P."/>
            <person name="Maglott D."/>
            <person name="Pruitt K."/>
            <person name="Sapojnikov V."/>
            <person name="Souvorov A."/>
            <person name="Mackey A.J."/>
            <person name="Waterhouse R.M."/>
            <person name="Wyder S."/>
            <person name="Zdobnov E.M."/>
            <person name="Zdobnov E.M."/>
            <person name="Wyder S."/>
            <person name="Kriventseva E.V."/>
            <person name="Kadowaki T."/>
            <person name="Bork P."/>
            <person name="Aranda M."/>
            <person name="Bao R."/>
            <person name="Beermann A."/>
            <person name="Berns N."/>
            <person name="Bolognesi R."/>
            <person name="Bonneton F."/>
            <person name="Bopp D."/>
            <person name="Brown S.J."/>
            <person name="Bucher G."/>
            <person name="Butts T."/>
            <person name="Chaumot A."/>
            <person name="Denell R.E."/>
            <person name="Ferrier D.E."/>
            <person name="Friedrich M."/>
            <person name="Gordon C.M."/>
            <person name="Jindra M."/>
            <person name="Klingler M."/>
            <person name="Lan Q."/>
            <person name="Lattorff H.M."/>
            <person name="Laudet V."/>
            <person name="von Levetsow C."/>
            <person name="Liu Z."/>
            <person name="Lutz R."/>
            <person name="Lynch J.A."/>
            <person name="da Fonseca R.N."/>
            <person name="Posnien N."/>
            <person name="Reuter R."/>
            <person name="Roth S."/>
            <person name="Savard J."/>
            <person name="Schinko J.B."/>
            <person name="Schmitt C."/>
            <person name="Schoppmeier M."/>
            <person name="Schroder R."/>
            <person name="Shippy T.D."/>
            <person name="Simonnet F."/>
            <person name="Marques-Souza H."/>
            <person name="Tautz D."/>
            <person name="Tomoyasu Y."/>
            <person name="Trauner J."/>
            <person name="Van der Zee M."/>
            <person name="Vervoort M."/>
            <person name="Wittkopp N."/>
            <person name="Wimmer E.A."/>
            <person name="Yang X."/>
            <person name="Jones A.K."/>
            <person name="Sattelle D.B."/>
            <person name="Ebert P.R."/>
            <person name="Nelson D."/>
            <person name="Scott J.G."/>
            <person name="Beeman R.W."/>
            <person name="Muthukrishnan S."/>
            <person name="Kramer K.J."/>
            <person name="Arakane Y."/>
            <person name="Beeman R.W."/>
            <person name="Zhu Q."/>
            <person name="Hogenkamp D."/>
            <person name="Dixit R."/>
            <person name="Oppert B."/>
            <person name="Jiang H."/>
            <person name="Zou Z."/>
            <person name="Marshall J."/>
            <person name="Elpidina E."/>
            <person name="Vinokurov K."/>
            <person name="Oppert C."/>
            <person name="Zou Z."/>
            <person name="Evans J."/>
            <person name="Lu Z."/>
            <person name="Zhao P."/>
            <person name="Sumathipala N."/>
            <person name="Altincicek B."/>
            <person name="Vilcinskas A."/>
            <person name="Williams M."/>
            <person name="Hultmark D."/>
            <person name="Hetru C."/>
            <person name="Jiang H."/>
            <person name="Grimmelikhuijzen C.J."/>
            <person name="Hauser F."/>
            <person name="Cazzamali G."/>
            <person name="Williamson M."/>
            <person name="Park Y."/>
            <person name="Li B."/>
            <person name="Tanaka Y."/>
            <person name="Predel R."/>
            <person name="Neupert S."/>
            <person name="Schachtner J."/>
            <person name="Verleyen P."/>
            <person name="Raible F."/>
            <person name="Bork P."/>
            <person name="Friedrich M."/>
            <person name="Walden K.K."/>
            <person name="Robertson H.M."/>
            <person name="Angeli S."/>
            <person name="Foret S."/>
            <person name="Bucher G."/>
            <person name="Schuetz S."/>
            <person name="Maleszka R."/>
            <person name="Wimmer E.A."/>
            <person name="Beeman R.W."/>
            <person name="Lorenzen M."/>
            <person name="Tomoyasu Y."/>
            <person name="Miller S.C."/>
            <person name="Grossmann D."/>
            <person name="Bucher G."/>
        </authorList>
    </citation>
    <scope>NUCLEOTIDE SEQUENCE [LARGE SCALE GENOMIC DNA]</scope>
    <source>
        <strain evidence="1 2">Georgia GA2</strain>
    </source>
</reference>
<dbReference type="Proteomes" id="UP000007266">
    <property type="component" value="Linkage group 2"/>
</dbReference>
<organism evidence="1 2">
    <name type="scientific">Tribolium castaneum</name>
    <name type="common">Red flour beetle</name>
    <dbReference type="NCBI Taxonomy" id="7070"/>
    <lineage>
        <taxon>Eukaryota</taxon>
        <taxon>Metazoa</taxon>
        <taxon>Ecdysozoa</taxon>
        <taxon>Arthropoda</taxon>
        <taxon>Hexapoda</taxon>
        <taxon>Insecta</taxon>
        <taxon>Pterygota</taxon>
        <taxon>Neoptera</taxon>
        <taxon>Endopterygota</taxon>
        <taxon>Coleoptera</taxon>
        <taxon>Polyphaga</taxon>
        <taxon>Cucujiformia</taxon>
        <taxon>Tenebrionidae</taxon>
        <taxon>Tenebrionidae incertae sedis</taxon>
        <taxon>Tribolium</taxon>
    </lineage>
</organism>
<protein>
    <submittedName>
        <fullName evidence="1">Uncharacterized protein</fullName>
    </submittedName>
</protein>
<dbReference type="EMBL" id="KQ971316">
    <property type="protein sequence ID" value="KYB28998.1"/>
    <property type="molecule type" value="Genomic_DNA"/>
</dbReference>
<name>A0A139WLS3_TRICA</name>
<sequence>MSRLLHTNAKNALYRVLQPRDLMQTVMKKFGSKSFCFVE</sequence>
<evidence type="ECO:0000313" key="1">
    <source>
        <dbReference type="EMBL" id="KYB28998.1"/>
    </source>
</evidence>
<dbReference type="AlphaFoldDB" id="A0A139WLS3"/>
<dbReference type="InParanoid" id="A0A139WLS3"/>
<accession>A0A139WLS3</accession>
<keyword evidence="2" id="KW-1185">Reference proteome</keyword>
<evidence type="ECO:0000313" key="2">
    <source>
        <dbReference type="Proteomes" id="UP000007266"/>
    </source>
</evidence>
<proteinExistence type="predicted"/>
<gene>
    <name evidence="1" type="primary">AUGUSTUS-3.0.2_32260</name>
    <name evidence="1" type="ORF">TcasGA2_TC032260</name>
</gene>
<reference evidence="1 2" key="2">
    <citation type="journal article" date="2010" name="Nucleic Acids Res.">
        <title>BeetleBase in 2010: revisions to provide comprehensive genomic information for Tribolium castaneum.</title>
        <authorList>
            <person name="Kim H.S."/>
            <person name="Murphy T."/>
            <person name="Xia J."/>
            <person name="Caragea D."/>
            <person name="Park Y."/>
            <person name="Beeman R.W."/>
            <person name="Lorenzen M.D."/>
            <person name="Butcher S."/>
            <person name="Manak J.R."/>
            <person name="Brown S.J."/>
        </authorList>
    </citation>
    <scope>GENOME REANNOTATION</scope>
    <source>
        <strain evidence="1 2">Georgia GA2</strain>
    </source>
</reference>